<evidence type="ECO:0000313" key="7">
    <source>
        <dbReference type="EMBL" id="KAB1210218.1"/>
    </source>
</evidence>
<proteinExistence type="inferred from homology"/>
<dbReference type="Proteomes" id="UP000516437">
    <property type="component" value="Chromosome 6"/>
</dbReference>
<evidence type="ECO:0000256" key="5">
    <source>
        <dbReference type="ARBA" id="ARBA00023004"/>
    </source>
</evidence>
<dbReference type="InterPro" id="IPR015931">
    <property type="entry name" value="Acnase/IPM_dHydase_lsu_aba_1/3"/>
</dbReference>
<accession>A0A6A1VED6</accession>
<dbReference type="PANTHER" id="PTHR11404:SF6">
    <property type="entry name" value="SUPEROXIDE DISMUTASE [MN], MITOCHONDRIAL"/>
    <property type="match status" value="1"/>
</dbReference>
<name>A0A6A1VED6_9ROSI</name>
<evidence type="ECO:0000256" key="2">
    <source>
        <dbReference type="ARBA" id="ARBA00012682"/>
    </source>
</evidence>
<dbReference type="GO" id="GO:0004784">
    <property type="term" value="F:superoxide dismutase activity"/>
    <property type="evidence" value="ECO:0007669"/>
    <property type="project" value="UniProtKB-EC"/>
</dbReference>
<reference evidence="7 8" key="1">
    <citation type="journal article" date="2019" name="Plant Biotechnol. J.">
        <title>The red bayberry genome and genetic basis of sex determination.</title>
        <authorList>
            <person name="Jia H.M."/>
            <person name="Jia H.J."/>
            <person name="Cai Q.L."/>
            <person name="Wang Y."/>
            <person name="Zhao H.B."/>
            <person name="Yang W.F."/>
            <person name="Wang G.Y."/>
            <person name="Li Y.H."/>
            <person name="Zhan D.L."/>
            <person name="Shen Y.T."/>
            <person name="Niu Q.F."/>
            <person name="Chang L."/>
            <person name="Qiu J."/>
            <person name="Zhao L."/>
            <person name="Xie H.B."/>
            <person name="Fu W.Y."/>
            <person name="Jin J."/>
            <person name="Li X.W."/>
            <person name="Jiao Y."/>
            <person name="Zhou C.C."/>
            <person name="Tu T."/>
            <person name="Chai C.Y."/>
            <person name="Gao J.L."/>
            <person name="Fan L.J."/>
            <person name="van de Weg E."/>
            <person name="Wang J.Y."/>
            <person name="Gao Z.S."/>
        </authorList>
    </citation>
    <scope>NUCLEOTIDE SEQUENCE [LARGE SCALE GENOMIC DNA]</scope>
    <source>
        <tissue evidence="7">Leaves</tissue>
    </source>
</reference>
<evidence type="ECO:0000256" key="1">
    <source>
        <dbReference type="ARBA" id="ARBA00008714"/>
    </source>
</evidence>
<dbReference type="InterPro" id="IPR036008">
    <property type="entry name" value="Aconitase_4Fe-4S_dom"/>
</dbReference>
<evidence type="ECO:0000256" key="3">
    <source>
        <dbReference type="ARBA" id="ARBA00022723"/>
    </source>
</evidence>
<protein>
    <recommendedName>
        <fullName evidence="2">superoxide dismutase</fullName>
        <ecNumber evidence="2">1.15.1.1</ecNumber>
    </recommendedName>
</protein>
<evidence type="ECO:0000256" key="4">
    <source>
        <dbReference type="ARBA" id="ARBA00023002"/>
    </source>
</evidence>
<dbReference type="EC" id="1.15.1.1" evidence="2"/>
<keyword evidence="3" id="KW-0479">Metal-binding</keyword>
<dbReference type="PANTHER" id="PTHR11404">
    <property type="entry name" value="SUPEROXIDE DISMUTASE 2"/>
    <property type="match status" value="1"/>
</dbReference>
<dbReference type="InterPro" id="IPR036314">
    <property type="entry name" value="SOD_C_sf"/>
</dbReference>
<dbReference type="PROSITE" id="PS00088">
    <property type="entry name" value="SOD_MN"/>
    <property type="match status" value="1"/>
</dbReference>
<comment type="similarity">
    <text evidence="1">Belongs to the iron/manganese superoxide dismutase family.</text>
</comment>
<dbReference type="GO" id="GO:0005739">
    <property type="term" value="C:mitochondrion"/>
    <property type="evidence" value="ECO:0007669"/>
    <property type="project" value="TreeGrafter"/>
</dbReference>
<evidence type="ECO:0000313" key="8">
    <source>
        <dbReference type="Proteomes" id="UP000516437"/>
    </source>
</evidence>
<dbReference type="Gene3D" id="3.30.499.10">
    <property type="entry name" value="Aconitase, domain 3"/>
    <property type="match status" value="1"/>
</dbReference>
<feature type="domain" description="Manganese/iron superoxide dismutase C-terminal" evidence="6">
    <location>
        <begin position="97"/>
        <end position="142"/>
    </location>
</feature>
<gene>
    <name evidence="7" type="ORF">CJ030_MR6G003909</name>
</gene>
<keyword evidence="5" id="KW-0408">Iron</keyword>
<dbReference type="InterPro" id="IPR050265">
    <property type="entry name" value="Fe/Mn_Superoxide_Dismutase"/>
</dbReference>
<dbReference type="InterPro" id="IPR019833">
    <property type="entry name" value="Mn/Fe_SOD_BS"/>
</dbReference>
<dbReference type="SUPFAM" id="SSF53732">
    <property type="entry name" value="Aconitase iron-sulfur domain"/>
    <property type="match status" value="1"/>
</dbReference>
<keyword evidence="4" id="KW-0560">Oxidoreductase</keyword>
<dbReference type="EMBL" id="RXIC02000024">
    <property type="protein sequence ID" value="KAB1210218.1"/>
    <property type="molecule type" value="Genomic_DNA"/>
</dbReference>
<dbReference type="GO" id="GO:0030145">
    <property type="term" value="F:manganese ion binding"/>
    <property type="evidence" value="ECO:0007669"/>
    <property type="project" value="TreeGrafter"/>
</dbReference>
<dbReference type="SUPFAM" id="SSF54719">
    <property type="entry name" value="Fe,Mn superoxide dismutase (SOD), C-terminal domain"/>
    <property type="match status" value="1"/>
</dbReference>
<dbReference type="AlphaFoldDB" id="A0A6A1VED6"/>
<evidence type="ECO:0000259" key="6">
    <source>
        <dbReference type="Pfam" id="PF02777"/>
    </source>
</evidence>
<comment type="caution">
    <text evidence="7">The sequence shown here is derived from an EMBL/GenBank/DDBJ whole genome shotgun (WGS) entry which is preliminary data.</text>
</comment>
<organism evidence="7 8">
    <name type="scientific">Morella rubra</name>
    <name type="common">Chinese bayberry</name>
    <dbReference type="NCBI Taxonomy" id="262757"/>
    <lineage>
        <taxon>Eukaryota</taxon>
        <taxon>Viridiplantae</taxon>
        <taxon>Streptophyta</taxon>
        <taxon>Embryophyta</taxon>
        <taxon>Tracheophyta</taxon>
        <taxon>Spermatophyta</taxon>
        <taxon>Magnoliopsida</taxon>
        <taxon>eudicotyledons</taxon>
        <taxon>Gunneridae</taxon>
        <taxon>Pentapetalae</taxon>
        <taxon>rosids</taxon>
        <taxon>fabids</taxon>
        <taxon>Fagales</taxon>
        <taxon>Myricaceae</taxon>
        <taxon>Morella</taxon>
    </lineage>
</organism>
<dbReference type="Gene3D" id="3.55.40.20">
    <property type="entry name" value="Iron/manganese superoxide dismutase, C-terminal domain"/>
    <property type="match status" value="1"/>
</dbReference>
<sequence>MSGAAPDQLLDRGILFVETCHSLKMSGFYVECGNVIRGTDCLRRYRMDSLELKLQIQRFPSSPNFFSSVTIALPLLLLPERPHLAFLSSPDPSQELKWLALDKEQNMLSIETTANQDPLVTKGSALVALFGIDVWEHAYYLRPHSLDNWAIARECKDVKIDRVCIGSCTGGKTEDFMAAAKVFLVLISLFNQSKPWINSPSCRTQCAGTEYTRKFLASFLHLGHQNKQMVQMRPYFANLTKENWIRSSIHVG</sequence>
<dbReference type="Pfam" id="PF02777">
    <property type="entry name" value="Sod_Fe_C"/>
    <property type="match status" value="1"/>
</dbReference>
<dbReference type="InterPro" id="IPR019832">
    <property type="entry name" value="Mn/Fe_SOD_C"/>
</dbReference>
<keyword evidence="8" id="KW-1185">Reference proteome</keyword>